<evidence type="ECO:0000313" key="2">
    <source>
        <dbReference type="Proteomes" id="UP000828390"/>
    </source>
</evidence>
<reference evidence="1" key="1">
    <citation type="journal article" date="2019" name="bioRxiv">
        <title>The Genome of the Zebra Mussel, Dreissena polymorpha: A Resource for Invasive Species Research.</title>
        <authorList>
            <person name="McCartney M.A."/>
            <person name="Auch B."/>
            <person name="Kono T."/>
            <person name="Mallez S."/>
            <person name="Zhang Y."/>
            <person name="Obille A."/>
            <person name="Becker A."/>
            <person name="Abrahante J.E."/>
            <person name="Garbe J."/>
            <person name="Badalamenti J.P."/>
            <person name="Herman A."/>
            <person name="Mangelson H."/>
            <person name="Liachko I."/>
            <person name="Sullivan S."/>
            <person name="Sone E.D."/>
            <person name="Koren S."/>
            <person name="Silverstein K.A.T."/>
            <person name="Beckman K.B."/>
            <person name="Gohl D.M."/>
        </authorList>
    </citation>
    <scope>NUCLEOTIDE SEQUENCE</scope>
    <source>
        <strain evidence="1">Duluth1</strain>
        <tissue evidence="1">Whole animal</tissue>
    </source>
</reference>
<proteinExistence type="predicted"/>
<keyword evidence="2" id="KW-1185">Reference proteome</keyword>
<name>A0A9D4NGM7_DREPO</name>
<accession>A0A9D4NGM7</accession>
<reference evidence="1" key="2">
    <citation type="submission" date="2020-11" db="EMBL/GenBank/DDBJ databases">
        <authorList>
            <person name="McCartney M.A."/>
            <person name="Auch B."/>
            <person name="Kono T."/>
            <person name="Mallez S."/>
            <person name="Becker A."/>
            <person name="Gohl D.M."/>
            <person name="Silverstein K.A.T."/>
            <person name="Koren S."/>
            <person name="Bechman K.B."/>
            <person name="Herman A."/>
            <person name="Abrahante J.E."/>
            <person name="Garbe J."/>
        </authorList>
    </citation>
    <scope>NUCLEOTIDE SEQUENCE</scope>
    <source>
        <strain evidence="1">Duluth1</strain>
        <tissue evidence="1">Whole animal</tissue>
    </source>
</reference>
<sequence>MEQKYKFTKALKNKAWELIKDELTWIPKKFNLDQYCLRTENGDVLDIDLQSETSPLQLMVTRDGPWWADDMGLYFRSSPKPKSK</sequence>
<gene>
    <name evidence="1" type="ORF">DPMN_018105</name>
</gene>
<dbReference type="Proteomes" id="UP000828390">
    <property type="component" value="Unassembled WGS sequence"/>
</dbReference>
<protein>
    <submittedName>
        <fullName evidence="1">Uncharacterized protein</fullName>
    </submittedName>
</protein>
<organism evidence="1 2">
    <name type="scientific">Dreissena polymorpha</name>
    <name type="common">Zebra mussel</name>
    <name type="synonym">Mytilus polymorpha</name>
    <dbReference type="NCBI Taxonomy" id="45954"/>
    <lineage>
        <taxon>Eukaryota</taxon>
        <taxon>Metazoa</taxon>
        <taxon>Spiralia</taxon>
        <taxon>Lophotrochozoa</taxon>
        <taxon>Mollusca</taxon>
        <taxon>Bivalvia</taxon>
        <taxon>Autobranchia</taxon>
        <taxon>Heteroconchia</taxon>
        <taxon>Euheterodonta</taxon>
        <taxon>Imparidentia</taxon>
        <taxon>Neoheterodontei</taxon>
        <taxon>Myida</taxon>
        <taxon>Dreissenoidea</taxon>
        <taxon>Dreissenidae</taxon>
        <taxon>Dreissena</taxon>
    </lineage>
</organism>
<dbReference type="AlphaFoldDB" id="A0A9D4NGM7"/>
<dbReference type="EMBL" id="JAIWYP010000001">
    <property type="protein sequence ID" value="KAH3893951.1"/>
    <property type="molecule type" value="Genomic_DNA"/>
</dbReference>
<evidence type="ECO:0000313" key="1">
    <source>
        <dbReference type="EMBL" id="KAH3893951.1"/>
    </source>
</evidence>
<comment type="caution">
    <text evidence="1">The sequence shown here is derived from an EMBL/GenBank/DDBJ whole genome shotgun (WGS) entry which is preliminary data.</text>
</comment>